<dbReference type="InterPro" id="IPR002792">
    <property type="entry name" value="TRAM_dom"/>
</dbReference>
<dbReference type="InterPro" id="IPR007197">
    <property type="entry name" value="rSAM"/>
</dbReference>
<evidence type="ECO:0000259" key="16">
    <source>
        <dbReference type="PROSITE" id="PS51449"/>
    </source>
</evidence>
<dbReference type="PROSITE" id="PS50926">
    <property type="entry name" value="TRAM"/>
    <property type="match status" value="1"/>
</dbReference>
<feature type="binding site" evidence="14">
    <location>
        <position position="83"/>
    </location>
    <ligand>
        <name>[4Fe-4S] cluster</name>
        <dbReference type="ChEBI" id="CHEBI:49883"/>
        <label>1</label>
    </ligand>
</feature>
<keyword evidence="6 14" id="KW-0819">tRNA processing</keyword>
<dbReference type="InterPro" id="IPR023404">
    <property type="entry name" value="rSAM_horseshoe"/>
</dbReference>
<comment type="catalytic activity">
    <reaction evidence="11">
        <text>N(6)-dimethylallyladenosine(37) in tRNA + (sulfur carrier)-SH + AH2 + S-adenosyl-L-methionine = 2-thio-N(6)-dimethylallyladenosine(37) in tRNA + (sulfur carrier)-H + 5'-deoxyadenosine + L-methionine + A + H(+)</text>
        <dbReference type="Rhea" id="RHEA:36339"/>
        <dbReference type="Rhea" id="RHEA-COMP:10375"/>
        <dbReference type="Rhea" id="RHEA-COMP:10377"/>
        <dbReference type="Rhea" id="RHEA-COMP:14737"/>
        <dbReference type="Rhea" id="RHEA-COMP:14739"/>
        <dbReference type="ChEBI" id="CHEBI:13193"/>
        <dbReference type="ChEBI" id="CHEBI:15378"/>
        <dbReference type="ChEBI" id="CHEBI:17319"/>
        <dbReference type="ChEBI" id="CHEBI:17499"/>
        <dbReference type="ChEBI" id="CHEBI:29917"/>
        <dbReference type="ChEBI" id="CHEBI:57844"/>
        <dbReference type="ChEBI" id="CHEBI:59789"/>
        <dbReference type="ChEBI" id="CHEBI:64428"/>
        <dbReference type="ChEBI" id="CHEBI:74415"/>
        <dbReference type="ChEBI" id="CHEBI:74416"/>
    </reaction>
    <physiologicalReaction direction="left-to-right" evidence="11">
        <dbReference type="Rhea" id="RHEA:36340"/>
    </physiologicalReaction>
</comment>
<protein>
    <recommendedName>
        <fullName evidence="10 14">tRNA-2-methylthio-N(6)-dimethylallyladenosine synthase</fullName>
        <ecNumber evidence="10 14">2.8.4.3</ecNumber>
    </recommendedName>
    <alternativeName>
        <fullName evidence="14">(Dimethylallyl)adenosine tRNA methylthiotransferase MiaB</fullName>
    </alternativeName>
    <alternativeName>
        <fullName evidence="14">tRNA-i(6)A37 methylthiotransferase</fullName>
    </alternativeName>
</protein>
<accession>A0AAT9G4V8</accession>
<comment type="cofactor">
    <cofactor evidence="14">
        <name>[4Fe-4S] cluster</name>
        <dbReference type="ChEBI" id="CHEBI:49883"/>
    </cofactor>
    <text evidence="14">Binds 2 [4Fe-4S] clusters. One cluster is coordinated with 3 cysteines and an exchangeable S-adenosyl-L-methionine.</text>
</comment>
<dbReference type="InterPro" id="IPR006638">
    <property type="entry name" value="Elp3/MiaA/NifB-like_rSAM"/>
</dbReference>
<dbReference type="EC" id="2.8.4.3" evidence="10 14"/>
<dbReference type="InterPro" id="IPR058240">
    <property type="entry name" value="rSAM_sf"/>
</dbReference>
<evidence type="ECO:0000256" key="8">
    <source>
        <dbReference type="ARBA" id="ARBA00023004"/>
    </source>
</evidence>
<dbReference type="InterPro" id="IPR006463">
    <property type="entry name" value="MiaB_methiolase"/>
</dbReference>
<evidence type="ECO:0000259" key="17">
    <source>
        <dbReference type="PROSITE" id="PS51918"/>
    </source>
</evidence>
<dbReference type="SUPFAM" id="SSF102114">
    <property type="entry name" value="Radical SAM enzymes"/>
    <property type="match status" value="1"/>
</dbReference>
<evidence type="ECO:0000256" key="10">
    <source>
        <dbReference type="ARBA" id="ARBA00033765"/>
    </source>
</evidence>
<dbReference type="InterPro" id="IPR020612">
    <property type="entry name" value="Methylthiotransferase_CS"/>
</dbReference>
<feature type="domain" description="Radical SAM core" evidence="17">
    <location>
        <begin position="143"/>
        <end position="375"/>
    </location>
</feature>
<organism evidence="18">
    <name type="scientific">Candidatus Aschnera chinzeii</name>
    <dbReference type="NCBI Taxonomy" id="1485666"/>
    <lineage>
        <taxon>Bacteria</taxon>
        <taxon>Pseudomonadati</taxon>
        <taxon>Pseudomonadota</taxon>
        <taxon>Gammaproteobacteria</taxon>
        <taxon>Enterobacterales</taxon>
        <taxon>Enterobacteriaceae</taxon>
        <taxon>Candidatus Aschnera</taxon>
    </lineage>
</organism>
<sequence>MNKKLYIKTWGCQMNEYDSIKIIDLLHDTHGYQVTTCAEEADILILNTCSIREKAQEKLFHQLGRWKKIKNNNPDIIIGVGGCVASQEGEYILQRSAVVDVIFGPQTLHRLPEMIDKTRKISRPVIDISFPEIEKFDRFPDHQPKHSSAYVSIMEGCNKYCSFCIVPYTRGSEISRPCDDVLYEIVHLSEQGVREICLLGQNVNAYNGNTYDGNHCSFPELLRLVASIDGIERIRFLTSHPVDFTDDLIGVYQDVPKIVNFLHLPVQSGSDRILMLMKRAYNIAHYRNIINKLKQIRPNILISSDFIVGFPGETNNDFQQTMQLIEEIDFDMSFSFLYSQRPGTPAANLIDNISENEKKQRLYRLQTIINNNSMNHSRNMLGSTQRILVYGISKKNIMELSGRTENNRVVNFEGNKSMIGNFVDVKIIDVNINSLRGEIVK</sequence>
<evidence type="ECO:0000256" key="7">
    <source>
        <dbReference type="ARBA" id="ARBA00022723"/>
    </source>
</evidence>
<dbReference type="FunFam" id="3.80.30.20:FF:000001">
    <property type="entry name" value="tRNA-2-methylthio-N(6)-dimethylallyladenosine synthase 2"/>
    <property type="match status" value="1"/>
</dbReference>
<dbReference type="CDD" id="cd01335">
    <property type="entry name" value="Radical_SAM"/>
    <property type="match status" value="1"/>
</dbReference>
<dbReference type="PROSITE" id="PS01278">
    <property type="entry name" value="MTTASE_RADICAL"/>
    <property type="match status" value="1"/>
</dbReference>
<evidence type="ECO:0000256" key="11">
    <source>
        <dbReference type="ARBA" id="ARBA00050926"/>
    </source>
</evidence>
<evidence type="ECO:0000256" key="1">
    <source>
        <dbReference type="ARBA" id="ARBA00003234"/>
    </source>
</evidence>
<dbReference type="FunFam" id="3.40.50.12160:FF:000001">
    <property type="entry name" value="tRNA-2-methylthio-N(6)-dimethylallyladenosine synthase"/>
    <property type="match status" value="1"/>
</dbReference>
<comment type="function">
    <text evidence="1 14">Catalyzes the methylthiolation of N6-(dimethylallyl)adenosine (i(6)A), leading to the formation of 2-methylthio-N6-(dimethylallyl)adenosine (ms(2)i(6)A) at position 37 in tRNAs that read codons beginning with uridine.</text>
</comment>
<feature type="binding site" evidence="14">
    <location>
        <position position="164"/>
    </location>
    <ligand>
        <name>[4Fe-4S] cluster</name>
        <dbReference type="ChEBI" id="CHEBI:49883"/>
        <label>2</label>
        <note>4Fe-4S-S-AdoMet</note>
    </ligand>
</feature>
<dbReference type="Pfam" id="PF01938">
    <property type="entry name" value="TRAM"/>
    <property type="match status" value="1"/>
</dbReference>
<evidence type="ECO:0000256" key="12">
    <source>
        <dbReference type="ARBA" id="ARBA00052380"/>
    </source>
</evidence>
<comment type="catalytic activity">
    <reaction evidence="13">
        <text>N(6)-dimethylallyladenosine(37) in tRNA + (sulfur carrier)-SH + AH2 + 2 S-adenosyl-L-methionine = 2-methylsulfanyl-N(6)-dimethylallyladenosine(37) in tRNA + (sulfur carrier)-H + 5'-deoxyadenosine + L-methionine + A + S-adenosyl-L-homocysteine + 2 H(+)</text>
        <dbReference type="Rhea" id="RHEA:37067"/>
        <dbReference type="Rhea" id="RHEA-COMP:10375"/>
        <dbReference type="Rhea" id="RHEA-COMP:10376"/>
        <dbReference type="Rhea" id="RHEA-COMP:14737"/>
        <dbReference type="Rhea" id="RHEA-COMP:14739"/>
        <dbReference type="ChEBI" id="CHEBI:13193"/>
        <dbReference type="ChEBI" id="CHEBI:15378"/>
        <dbReference type="ChEBI" id="CHEBI:17319"/>
        <dbReference type="ChEBI" id="CHEBI:17499"/>
        <dbReference type="ChEBI" id="CHEBI:29917"/>
        <dbReference type="ChEBI" id="CHEBI:57844"/>
        <dbReference type="ChEBI" id="CHEBI:57856"/>
        <dbReference type="ChEBI" id="CHEBI:59789"/>
        <dbReference type="ChEBI" id="CHEBI:64428"/>
        <dbReference type="ChEBI" id="CHEBI:74415"/>
        <dbReference type="ChEBI" id="CHEBI:74417"/>
        <dbReference type="EC" id="2.8.4.3"/>
    </reaction>
    <physiologicalReaction direction="left-to-right" evidence="13">
        <dbReference type="Rhea" id="RHEA:37068"/>
    </physiologicalReaction>
</comment>
<dbReference type="HAMAP" id="MF_01864">
    <property type="entry name" value="tRNA_metthiotr_MiaB"/>
    <property type="match status" value="1"/>
</dbReference>
<feature type="domain" description="MTTase N-terminal" evidence="16">
    <location>
        <begin position="3"/>
        <end position="120"/>
    </location>
</feature>
<evidence type="ECO:0000259" key="15">
    <source>
        <dbReference type="PROSITE" id="PS50926"/>
    </source>
</evidence>
<evidence type="ECO:0000256" key="3">
    <source>
        <dbReference type="ARBA" id="ARBA00022490"/>
    </source>
</evidence>
<comment type="subcellular location">
    <subcellularLocation>
        <location evidence="14">Cytoplasm</location>
    </subcellularLocation>
</comment>
<dbReference type="SFLD" id="SFLDG01082">
    <property type="entry name" value="B12-binding_domain_containing"/>
    <property type="match status" value="1"/>
</dbReference>
<dbReference type="PANTHER" id="PTHR43020">
    <property type="entry name" value="CDK5 REGULATORY SUBUNIT-ASSOCIATED PROTEIN 1"/>
    <property type="match status" value="1"/>
</dbReference>
<dbReference type="GO" id="GO:0035597">
    <property type="term" value="F:tRNA-2-methylthio-N(6)-dimethylallyladenosine(37) synthase activity"/>
    <property type="evidence" value="ECO:0007669"/>
    <property type="project" value="UniProtKB-EC"/>
</dbReference>
<evidence type="ECO:0000256" key="6">
    <source>
        <dbReference type="ARBA" id="ARBA00022694"/>
    </source>
</evidence>
<feature type="binding site" evidence="14">
    <location>
        <position position="157"/>
    </location>
    <ligand>
        <name>[4Fe-4S] cluster</name>
        <dbReference type="ChEBI" id="CHEBI:49883"/>
        <label>2</label>
        <note>4Fe-4S-S-AdoMet</note>
    </ligand>
</feature>
<dbReference type="Pfam" id="PF04055">
    <property type="entry name" value="Radical_SAM"/>
    <property type="match status" value="1"/>
</dbReference>
<name>A0AAT9G4V8_9ENTR</name>
<keyword evidence="2 14" id="KW-0004">4Fe-4S</keyword>
<keyword evidence="7 14" id="KW-0479">Metal-binding</keyword>
<dbReference type="NCBIfam" id="TIGR01574">
    <property type="entry name" value="miaB-methiolase"/>
    <property type="match status" value="1"/>
</dbReference>
<dbReference type="SFLD" id="SFLDS00029">
    <property type="entry name" value="Radical_SAM"/>
    <property type="match status" value="1"/>
</dbReference>
<dbReference type="AlphaFoldDB" id="A0AAT9G4V8"/>
<dbReference type="PROSITE" id="PS51449">
    <property type="entry name" value="MTTASE_N"/>
    <property type="match status" value="1"/>
</dbReference>
<dbReference type="GO" id="GO:0046872">
    <property type="term" value="F:metal ion binding"/>
    <property type="evidence" value="ECO:0007669"/>
    <property type="project" value="UniProtKB-KW"/>
</dbReference>
<evidence type="ECO:0000256" key="13">
    <source>
        <dbReference type="ARBA" id="ARBA00052587"/>
    </source>
</evidence>
<evidence type="ECO:0000256" key="5">
    <source>
        <dbReference type="ARBA" id="ARBA00022691"/>
    </source>
</evidence>
<reference evidence="18" key="2">
    <citation type="submission" date="2023-10" db="EMBL/GenBank/DDBJ databases">
        <authorList>
            <person name="Koga R."/>
            <person name="Fukatsu T."/>
        </authorList>
    </citation>
    <scope>NUCLEOTIDE SEQUENCE</scope>
    <source>
        <strain evidence="18">Kw-01</strain>
    </source>
</reference>
<keyword evidence="9 14" id="KW-0411">Iron-sulfur</keyword>
<dbReference type="Pfam" id="PF00919">
    <property type="entry name" value="UPF0004"/>
    <property type="match status" value="1"/>
</dbReference>
<dbReference type="SFLD" id="SFLDG01061">
    <property type="entry name" value="methylthiotransferase"/>
    <property type="match status" value="1"/>
</dbReference>
<dbReference type="Gene3D" id="3.40.50.12160">
    <property type="entry name" value="Methylthiotransferase, N-terminal domain"/>
    <property type="match status" value="1"/>
</dbReference>
<keyword evidence="5 14" id="KW-0949">S-adenosyl-L-methionine</keyword>
<feature type="binding site" evidence="14">
    <location>
        <position position="161"/>
    </location>
    <ligand>
        <name>[4Fe-4S] cluster</name>
        <dbReference type="ChEBI" id="CHEBI:49883"/>
        <label>2</label>
        <note>4Fe-4S-S-AdoMet</note>
    </ligand>
</feature>
<dbReference type="InterPro" id="IPR005839">
    <property type="entry name" value="Methylthiotransferase"/>
</dbReference>
<dbReference type="GO" id="GO:0005829">
    <property type="term" value="C:cytosol"/>
    <property type="evidence" value="ECO:0007669"/>
    <property type="project" value="TreeGrafter"/>
</dbReference>
<feature type="domain" description="TRAM" evidence="15">
    <location>
        <begin position="378"/>
        <end position="441"/>
    </location>
</feature>
<evidence type="ECO:0000256" key="9">
    <source>
        <dbReference type="ARBA" id="ARBA00023014"/>
    </source>
</evidence>
<feature type="binding site" evidence="14">
    <location>
        <position position="49"/>
    </location>
    <ligand>
        <name>[4Fe-4S] cluster</name>
        <dbReference type="ChEBI" id="CHEBI:49883"/>
        <label>1</label>
    </ligand>
</feature>
<comment type="similarity">
    <text evidence="14">Belongs to the methylthiotransferase family. MiaB subfamily.</text>
</comment>
<keyword evidence="8 14" id="KW-0408">Iron</keyword>
<dbReference type="SFLD" id="SFLDF00273">
    <property type="entry name" value="(dimethylallyl)adenosine_tRNA"/>
    <property type="match status" value="1"/>
</dbReference>
<keyword evidence="3 14" id="KW-0963">Cytoplasm</keyword>
<dbReference type="PROSITE" id="PS51918">
    <property type="entry name" value="RADICAL_SAM"/>
    <property type="match status" value="1"/>
</dbReference>
<comment type="subunit">
    <text evidence="14">Monomer.</text>
</comment>
<comment type="catalytic activity">
    <reaction evidence="12">
        <text>2-thio-N(6)-dimethylallyladenosine(37) in tRNA + S-adenosyl-L-methionine = 2-methylsulfanyl-N(6)-dimethylallyladenosine(37) in tRNA + S-adenosyl-L-homocysteine + H(+)</text>
        <dbReference type="Rhea" id="RHEA:37063"/>
        <dbReference type="Rhea" id="RHEA-COMP:10376"/>
        <dbReference type="Rhea" id="RHEA-COMP:10377"/>
        <dbReference type="ChEBI" id="CHEBI:15378"/>
        <dbReference type="ChEBI" id="CHEBI:57856"/>
        <dbReference type="ChEBI" id="CHEBI:59789"/>
        <dbReference type="ChEBI" id="CHEBI:74416"/>
        <dbReference type="ChEBI" id="CHEBI:74417"/>
    </reaction>
    <physiologicalReaction direction="left-to-right" evidence="12">
        <dbReference type="Rhea" id="RHEA:37064"/>
    </physiologicalReaction>
</comment>
<evidence type="ECO:0000256" key="4">
    <source>
        <dbReference type="ARBA" id="ARBA00022679"/>
    </source>
</evidence>
<dbReference type="InterPro" id="IPR013848">
    <property type="entry name" value="Methylthiotransferase_N"/>
</dbReference>
<dbReference type="InterPro" id="IPR038135">
    <property type="entry name" value="Methylthiotransferase_N_sf"/>
</dbReference>
<proteinExistence type="inferred from homology"/>
<reference evidence="18" key="1">
    <citation type="journal article" date="2023" name="Front. Microbiol.">
        <title>Genome analysis of Candidatus Aschnera chinzeii, the bacterial endosymbiont of the blood-sucking bat fly Penicillidia jenynsii (Insecta: Diptera: Nycteribiidae).</title>
        <authorList>
            <person name="Koga R."/>
            <person name="Moriyama M."/>
            <person name="Nozaki T."/>
            <person name="Fukatsu T."/>
        </authorList>
    </citation>
    <scope>NUCLEOTIDE SEQUENCE</scope>
    <source>
        <strain evidence="18">Kw-01</strain>
    </source>
</reference>
<evidence type="ECO:0000313" key="18">
    <source>
        <dbReference type="EMBL" id="BET44744.1"/>
    </source>
</evidence>
<dbReference type="GO" id="GO:0051539">
    <property type="term" value="F:4 iron, 4 sulfur cluster binding"/>
    <property type="evidence" value="ECO:0007669"/>
    <property type="project" value="UniProtKB-UniRule"/>
</dbReference>
<dbReference type="EMBL" id="AP028961">
    <property type="protein sequence ID" value="BET44744.1"/>
    <property type="molecule type" value="Genomic_DNA"/>
</dbReference>
<dbReference type="PANTHER" id="PTHR43020:SF2">
    <property type="entry name" value="MITOCHONDRIAL TRNA METHYLTHIOTRANSFERASE CDK5RAP1"/>
    <property type="match status" value="1"/>
</dbReference>
<evidence type="ECO:0000256" key="2">
    <source>
        <dbReference type="ARBA" id="ARBA00022485"/>
    </source>
</evidence>
<keyword evidence="4 14" id="KW-0808">Transferase</keyword>
<evidence type="ECO:0000256" key="14">
    <source>
        <dbReference type="HAMAP-Rule" id="MF_01864"/>
    </source>
</evidence>
<feature type="binding site" evidence="14">
    <location>
        <position position="12"/>
    </location>
    <ligand>
        <name>[4Fe-4S] cluster</name>
        <dbReference type="ChEBI" id="CHEBI:49883"/>
        <label>1</label>
    </ligand>
</feature>
<dbReference type="SMART" id="SM00729">
    <property type="entry name" value="Elp3"/>
    <property type="match status" value="1"/>
</dbReference>
<dbReference type="NCBIfam" id="TIGR00089">
    <property type="entry name" value="MiaB/RimO family radical SAM methylthiotransferase"/>
    <property type="match status" value="1"/>
</dbReference>
<gene>
    <name evidence="14 18" type="primary">miaB</name>
    <name evidence="18" type="ORF">ACHINZ_4160</name>
</gene>
<dbReference type="Gene3D" id="3.80.30.20">
    <property type="entry name" value="tm_1862 like domain"/>
    <property type="match status" value="1"/>
</dbReference>